<protein>
    <submittedName>
        <fullName evidence="3">Right-handed parallel beta-helix repeat-containing protein</fullName>
    </submittedName>
</protein>
<dbReference type="InterPro" id="IPR039448">
    <property type="entry name" value="Beta_helix"/>
</dbReference>
<sequence>MRIAPVLTALTVVAASVVASPSAAQAASGVQCGETLHADAHLTHDLTCAYDQGIVLDGHVTLDLRGHRLRGDGDPRGTAIKVTDVADVVVRNGRIEHWGTGLSGSRDLDNPGTGTVSVSGIAFSRNQTGLDFSDIIGTYLPAPRYVVARSSFTHNTTALSAVAGFASVTAATLSDNGAGVRVITGSLRVSHSTVTRSQTAFSCDESFCSLRYNTLRGNVVGVTAAVFGADLTGNTVTGSDVAFVTFGAFGGSTLTGNHLVRNRIGVSVGEFSTVTLRKNVIERNTTGYTADADDPSTDHRSALLDRNLFLRNGDGLVTSNDRTSLRKNVAIDNTHRGIYAPHATDLGGNIAFGNGTSPQCVGVAC</sequence>
<evidence type="ECO:0000256" key="1">
    <source>
        <dbReference type="SAM" id="SignalP"/>
    </source>
</evidence>
<feature type="chain" id="PRO_5045181618" evidence="1">
    <location>
        <begin position="27"/>
        <end position="365"/>
    </location>
</feature>
<evidence type="ECO:0000313" key="3">
    <source>
        <dbReference type="EMBL" id="MFC6008191.1"/>
    </source>
</evidence>
<dbReference type="InterPro" id="IPR011050">
    <property type="entry name" value="Pectin_lyase_fold/virulence"/>
</dbReference>
<feature type="signal peptide" evidence="1">
    <location>
        <begin position="1"/>
        <end position="26"/>
    </location>
</feature>
<dbReference type="Gene3D" id="2.160.20.10">
    <property type="entry name" value="Single-stranded right-handed beta-helix, Pectin lyase-like"/>
    <property type="match status" value="1"/>
</dbReference>
<dbReference type="RefSeq" id="WP_345715117.1">
    <property type="nucleotide sequence ID" value="NZ_BAABFP010000002.1"/>
</dbReference>
<dbReference type="Pfam" id="PF13229">
    <property type="entry name" value="Beta_helix"/>
    <property type="match status" value="1"/>
</dbReference>
<comment type="caution">
    <text evidence="3">The sequence shown here is derived from an EMBL/GenBank/DDBJ whole genome shotgun (WGS) entry which is preliminary data.</text>
</comment>
<dbReference type="InterPro" id="IPR012334">
    <property type="entry name" value="Pectin_lyas_fold"/>
</dbReference>
<keyword evidence="4" id="KW-1185">Reference proteome</keyword>
<keyword evidence="1" id="KW-0732">Signal</keyword>
<dbReference type="Proteomes" id="UP001596189">
    <property type="component" value="Unassembled WGS sequence"/>
</dbReference>
<dbReference type="SUPFAM" id="SSF51126">
    <property type="entry name" value="Pectin lyase-like"/>
    <property type="match status" value="1"/>
</dbReference>
<dbReference type="EMBL" id="JBHSRD010000004">
    <property type="protein sequence ID" value="MFC6008191.1"/>
    <property type="molecule type" value="Genomic_DNA"/>
</dbReference>
<proteinExistence type="predicted"/>
<feature type="domain" description="Right handed beta helix" evidence="2">
    <location>
        <begin position="206"/>
        <end position="341"/>
    </location>
</feature>
<accession>A0ABW1JH39</accession>
<evidence type="ECO:0000313" key="4">
    <source>
        <dbReference type="Proteomes" id="UP001596189"/>
    </source>
</evidence>
<name>A0ABW1JH39_9ACTN</name>
<organism evidence="3 4">
    <name type="scientific">Angustibacter luteus</name>
    <dbReference type="NCBI Taxonomy" id="658456"/>
    <lineage>
        <taxon>Bacteria</taxon>
        <taxon>Bacillati</taxon>
        <taxon>Actinomycetota</taxon>
        <taxon>Actinomycetes</taxon>
        <taxon>Kineosporiales</taxon>
        <taxon>Kineosporiaceae</taxon>
    </lineage>
</organism>
<reference evidence="4" key="1">
    <citation type="journal article" date="2019" name="Int. J. Syst. Evol. Microbiol.">
        <title>The Global Catalogue of Microorganisms (GCM) 10K type strain sequencing project: providing services to taxonomists for standard genome sequencing and annotation.</title>
        <authorList>
            <consortium name="The Broad Institute Genomics Platform"/>
            <consortium name="The Broad Institute Genome Sequencing Center for Infectious Disease"/>
            <person name="Wu L."/>
            <person name="Ma J."/>
        </authorList>
    </citation>
    <scope>NUCLEOTIDE SEQUENCE [LARGE SCALE GENOMIC DNA]</scope>
    <source>
        <strain evidence="4">KACC 14249</strain>
    </source>
</reference>
<evidence type="ECO:0000259" key="2">
    <source>
        <dbReference type="Pfam" id="PF13229"/>
    </source>
</evidence>
<gene>
    <name evidence="3" type="ORF">ACFQDO_13730</name>
</gene>